<feature type="transmembrane region" description="Helical" evidence="2">
    <location>
        <begin position="623"/>
        <end position="646"/>
    </location>
</feature>
<evidence type="ECO:0000256" key="2">
    <source>
        <dbReference type="SAM" id="Phobius"/>
    </source>
</evidence>
<dbReference type="Proteomes" id="UP000555728">
    <property type="component" value="Unassembled WGS sequence"/>
</dbReference>
<dbReference type="Pfam" id="PF07584">
    <property type="entry name" value="BatA"/>
    <property type="match status" value="1"/>
</dbReference>
<organism evidence="5 6">
    <name type="scientific">Roseospira goensis</name>
    <dbReference type="NCBI Taxonomy" id="391922"/>
    <lineage>
        <taxon>Bacteria</taxon>
        <taxon>Pseudomonadati</taxon>
        <taxon>Pseudomonadota</taxon>
        <taxon>Alphaproteobacteria</taxon>
        <taxon>Rhodospirillales</taxon>
        <taxon>Rhodospirillaceae</taxon>
        <taxon>Roseospira</taxon>
    </lineage>
</organism>
<dbReference type="CDD" id="cd03143">
    <property type="entry name" value="A4_beta-galactosidase_middle_domain"/>
    <property type="match status" value="1"/>
</dbReference>
<name>A0A7W6RZT7_9PROT</name>
<dbReference type="Pfam" id="PF13709">
    <property type="entry name" value="DUF4159"/>
    <property type="match status" value="1"/>
</dbReference>
<evidence type="ECO:0000313" key="5">
    <source>
        <dbReference type="EMBL" id="MBB4286268.1"/>
    </source>
</evidence>
<reference evidence="5 6" key="1">
    <citation type="submission" date="2020-08" db="EMBL/GenBank/DDBJ databases">
        <title>Genome sequencing of Purple Non-Sulfur Bacteria from various extreme environments.</title>
        <authorList>
            <person name="Mayer M."/>
        </authorList>
    </citation>
    <scope>NUCLEOTIDE SEQUENCE [LARGE SCALE GENOMIC DNA]</scope>
    <source>
        <strain evidence="5 6">JA135</strain>
    </source>
</reference>
<feature type="transmembrane region" description="Helical" evidence="2">
    <location>
        <begin position="658"/>
        <end position="677"/>
    </location>
</feature>
<proteinExistence type="predicted"/>
<dbReference type="InterPro" id="IPR011933">
    <property type="entry name" value="Double_TM_dom"/>
</dbReference>
<dbReference type="InterPro" id="IPR024163">
    <property type="entry name" value="Aerotolerance_reg_N"/>
</dbReference>
<feature type="domain" description="DUF4159" evidence="4">
    <location>
        <begin position="709"/>
        <end position="902"/>
    </location>
</feature>
<dbReference type="RefSeq" id="WP_184434915.1">
    <property type="nucleotide sequence ID" value="NZ_JACIGI010000014.1"/>
</dbReference>
<evidence type="ECO:0008006" key="7">
    <source>
        <dbReference type="Google" id="ProtNLM"/>
    </source>
</evidence>
<accession>A0A7W6RZT7</accession>
<dbReference type="Gene3D" id="3.40.50.12140">
    <property type="entry name" value="Domain of unknown function DUF4159"/>
    <property type="match status" value="1"/>
</dbReference>
<dbReference type="PANTHER" id="PTHR37464:SF1">
    <property type="entry name" value="BLL2463 PROTEIN"/>
    <property type="match status" value="1"/>
</dbReference>
<dbReference type="SUPFAM" id="SSF52317">
    <property type="entry name" value="Class I glutamine amidotransferase-like"/>
    <property type="match status" value="1"/>
</dbReference>
<comment type="caution">
    <text evidence="5">The sequence shown here is derived from an EMBL/GenBank/DDBJ whole genome shotgun (WGS) entry which is preliminary data.</text>
</comment>
<dbReference type="PANTHER" id="PTHR37464">
    <property type="entry name" value="BLL2463 PROTEIN"/>
    <property type="match status" value="1"/>
</dbReference>
<dbReference type="EMBL" id="JACIGI010000014">
    <property type="protein sequence ID" value="MBB4286268.1"/>
    <property type="molecule type" value="Genomic_DNA"/>
</dbReference>
<evidence type="ECO:0000259" key="3">
    <source>
        <dbReference type="Pfam" id="PF07584"/>
    </source>
</evidence>
<evidence type="ECO:0000256" key="1">
    <source>
        <dbReference type="SAM" id="MobiDB-lite"/>
    </source>
</evidence>
<feature type="transmembrane region" description="Helical" evidence="2">
    <location>
        <begin position="61"/>
        <end position="84"/>
    </location>
</feature>
<keyword evidence="2" id="KW-0472">Membrane</keyword>
<dbReference type="InterPro" id="IPR025297">
    <property type="entry name" value="DUF4159"/>
</dbReference>
<keyword evidence="6" id="KW-1185">Reference proteome</keyword>
<dbReference type="Gene3D" id="3.40.50.880">
    <property type="match status" value="1"/>
</dbReference>
<sequence>MLSLGPLALTAPWVLLAAAALPVLWWLMRATPPAPRRLGFPAIQLLFGLRAEQHASVHTPWWLILLRLVIAALVILGLAGPLLYPDATGRGEGPLVLVVDDTWAAAPTWDDRRAVLLDLADRLEREGRPVLLLPTAAPAPDAVARAPEPMVATEAATALRALGPKPWGKDLTAALARLEPALPERGGALWMHDGLDAPGTRALTERLQALGRLEVRRAGPGRSPLILRPPAPGAATPTVTVERPAGDPLPERALTVRALDAEGRVALAVAAALPAGAAATEVPLEVPAELAADLRRLDIADHAGAGAVALLGDGWRRRPVGLVSEAPAGRAPVPLLDEAHYIRQALAPVADLREGPPGALLQRELSVLLMTDGARPDADAVAALVDWVRRGGTLVRFAGPRLEPLDPALLPVRLRPGERAMGGALSWTAPGTLAPFPADGPFAGLAPPADVAVARQVLAEPSPDLAARTWARLADGTPLVTGAPLERGRVVLVHVTADPRWSSLAMSGLFVDMLRRLIETSRGVDGAAAATAEGGALAPHRVLDGVGRLADPPPGTRPLPAALVADPRVDPAHPPGLYGPAGQRHAHNLGAALETPRLLGRLPSGVVDARLDTAVAERDLKPVLLTAALVLALVDLVVALVLRGLLGRPPGTGTPRAARTAAASGAVLLALALAAPIPGLAQTQTGTGTGAGGETSMDPLALAGALETRLAWVETGNGETDRVSAAGLRTLTTVLARRTSAELAEPVAVDVARDPLAVFPLLYWPVTPGQAPVDRRARGRVNDYLRTGGMILLDVHPGGDPATTLAGVDIPPLAALPEDHVLTRSFYLLDRFPGRTDGQTVWVEADPSTHDGVASVIVGGHDWAGAWATDATGQALFATVPGGNRQREMAYRFGINVVLYALTGNYKGDQVHLPAIMERLTN</sequence>
<protein>
    <recommendedName>
        <fullName evidence="7">DUF4159 domain-containing protein</fullName>
    </recommendedName>
</protein>
<evidence type="ECO:0000259" key="4">
    <source>
        <dbReference type="Pfam" id="PF13709"/>
    </source>
</evidence>
<feature type="domain" description="Aerotolerance regulator N-terminal" evidence="3">
    <location>
        <begin position="9"/>
        <end position="81"/>
    </location>
</feature>
<dbReference type="AlphaFoldDB" id="A0A7W6RZT7"/>
<evidence type="ECO:0000313" key="6">
    <source>
        <dbReference type="Proteomes" id="UP000555728"/>
    </source>
</evidence>
<feature type="region of interest" description="Disordered" evidence="1">
    <location>
        <begin position="221"/>
        <end position="247"/>
    </location>
</feature>
<keyword evidence="2" id="KW-1133">Transmembrane helix</keyword>
<gene>
    <name evidence="5" type="ORF">GGD88_001995</name>
</gene>
<dbReference type="NCBIfam" id="TIGR02226">
    <property type="entry name" value="two_anch"/>
    <property type="match status" value="1"/>
</dbReference>
<dbReference type="InterPro" id="IPR029062">
    <property type="entry name" value="Class_I_gatase-like"/>
</dbReference>
<keyword evidence="2" id="KW-0812">Transmembrane</keyword>
<feature type="transmembrane region" description="Helical" evidence="2">
    <location>
        <begin position="6"/>
        <end position="27"/>
    </location>
</feature>